<feature type="chain" id="PRO_5045780735" evidence="2">
    <location>
        <begin position="26"/>
        <end position="441"/>
    </location>
</feature>
<evidence type="ECO:0000256" key="1">
    <source>
        <dbReference type="SAM" id="MobiDB-lite"/>
    </source>
</evidence>
<feature type="domain" description="DUF5666" evidence="3">
    <location>
        <begin position="85"/>
        <end position="143"/>
    </location>
</feature>
<keyword evidence="2" id="KW-0732">Signal</keyword>
<dbReference type="RefSeq" id="WP_313867439.1">
    <property type="nucleotide sequence ID" value="NZ_CP132507.1"/>
</dbReference>
<evidence type="ECO:0000313" key="4">
    <source>
        <dbReference type="EMBL" id="WNO04604.1"/>
    </source>
</evidence>
<evidence type="ECO:0000259" key="3">
    <source>
        <dbReference type="Pfam" id="PF18914"/>
    </source>
</evidence>
<keyword evidence="5" id="KW-1185">Reference proteome</keyword>
<feature type="compositionally biased region" description="Basic and acidic residues" evidence="1">
    <location>
        <begin position="372"/>
        <end position="384"/>
    </location>
</feature>
<dbReference type="Pfam" id="PF18914">
    <property type="entry name" value="DUF5666"/>
    <property type="match status" value="3"/>
</dbReference>
<feature type="compositionally biased region" description="Basic and acidic residues" evidence="1">
    <location>
        <begin position="345"/>
        <end position="359"/>
    </location>
</feature>
<accession>A0ABZ0AY57</accession>
<evidence type="ECO:0000256" key="2">
    <source>
        <dbReference type="SAM" id="SignalP"/>
    </source>
</evidence>
<organism evidence="4 5">
    <name type="scientific">Rhodoferax mekongensis</name>
    <dbReference type="NCBI Taxonomy" id="3068341"/>
    <lineage>
        <taxon>Bacteria</taxon>
        <taxon>Pseudomonadati</taxon>
        <taxon>Pseudomonadota</taxon>
        <taxon>Betaproteobacteria</taxon>
        <taxon>Burkholderiales</taxon>
        <taxon>Comamonadaceae</taxon>
        <taxon>Rhodoferax</taxon>
    </lineage>
</organism>
<feature type="compositionally biased region" description="Low complexity" evidence="1">
    <location>
        <begin position="399"/>
        <end position="423"/>
    </location>
</feature>
<dbReference type="InterPro" id="IPR043724">
    <property type="entry name" value="DUF5666"/>
</dbReference>
<dbReference type="Proteomes" id="UP001302257">
    <property type="component" value="Chromosome"/>
</dbReference>
<reference evidence="4 5" key="1">
    <citation type="submission" date="2023-08" db="EMBL/GenBank/DDBJ databases">
        <title>Rhodoferax potami sp. nov. and Rhodoferax mekongensis sp. nov., isolated from the Mekong River in Thailand.</title>
        <authorList>
            <person name="Kitikhun S."/>
            <person name="Charoenyingcharoen P."/>
            <person name="Siriarchawattana P."/>
            <person name="Likhitrattanapisal S."/>
            <person name="Nilsakha T."/>
            <person name="Chanpet A."/>
            <person name="Rattanawaree P."/>
            <person name="Ingsriswang S."/>
        </authorList>
    </citation>
    <scope>NUCLEOTIDE SEQUENCE [LARGE SCALE GENOMIC DNA]</scope>
    <source>
        <strain evidence="4 5">TBRC 17307</strain>
    </source>
</reference>
<protein>
    <submittedName>
        <fullName evidence="4">DUF5666 domain-containing protein</fullName>
    </submittedName>
</protein>
<gene>
    <name evidence="4" type="ORF">RAN89_17180</name>
</gene>
<evidence type="ECO:0000313" key="5">
    <source>
        <dbReference type="Proteomes" id="UP001302257"/>
    </source>
</evidence>
<dbReference type="EMBL" id="CP132507">
    <property type="protein sequence ID" value="WNO04604.1"/>
    <property type="molecule type" value="Genomic_DNA"/>
</dbReference>
<feature type="signal peptide" evidence="2">
    <location>
        <begin position="1"/>
        <end position="25"/>
    </location>
</feature>
<feature type="region of interest" description="Disordered" evidence="1">
    <location>
        <begin position="345"/>
        <end position="441"/>
    </location>
</feature>
<feature type="domain" description="DUF5666" evidence="3">
    <location>
        <begin position="151"/>
        <end position="203"/>
    </location>
</feature>
<proteinExistence type="predicted"/>
<sequence length="441" mass="45119">MNRQLHHLRRLAAAVALMGALHAQGANVCGHSDSPVNPQAAAPGIGGTGDTALRPGIGGTGDVALKPAIGGTGIDNGGIGGTGIVGVITGFASICVNGIEVHYDESTPVNDNGQTVNTGVLAIGQVVVVKAKGQGDELQAETIALQHLAVGPVERVDTARNEVRVLGQTLRWSGEPGTLSALKPGQWVRVSGLRMSDGSIDTTRLQPIPPQAQAQLTGPADHGAEGTLRIGETTVQTGRLGFLEGLRAWRAALNGQEVQVQGIWDGKQLVATGMQLQPTRTTMGPVERVVVEGYIKAASTDGLDIGQGRMALGAQVSARQRAELREDREQRVRVTGVRGSDDRITVERVDVRQSSEKRVRSSGKGEGGSRSGKSEDTSGQDDSKSGSSGKNESGDDSKSGSTESGSGKTETTSGGSIKTESSGSSGGSGGSGSSGGRSKGK</sequence>
<feature type="compositionally biased region" description="Gly residues" evidence="1">
    <location>
        <begin position="424"/>
        <end position="441"/>
    </location>
</feature>
<name>A0ABZ0AY57_9BURK</name>
<feature type="domain" description="DUF5666" evidence="3">
    <location>
        <begin position="224"/>
        <end position="272"/>
    </location>
</feature>